<dbReference type="InterPro" id="IPR029063">
    <property type="entry name" value="SAM-dependent_MTases_sf"/>
</dbReference>
<evidence type="ECO:0000256" key="3">
    <source>
        <dbReference type="ARBA" id="ARBA00022679"/>
    </source>
</evidence>
<gene>
    <name evidence="9" type="ORF">PNU62_12450</name>
</gene>
<dbReference type="GO" id="GO:0008170">
    <property type="term" value="F:N-methyltransferase activity"/>
    <property type="evidence" value="ECO:0007669"/>
    <property type="project" value="InterPro"/>
</dbReference>
<comment type="caution">
    <text evidence="9">The sequence shown here is derived from an EMBL/GenBank/DDBJ whole genome shotgun (WGS) entry which is preliminary data.</text>
</comment>
<dbReference type="RefSeq" id="WP_046438125.1">
    <property type="nucleotide sequence ID" value="NZ_DAWBUL010000118.1"/>
</dbReference>
<dbReference type="Gene3D" id="3.40.50.150">
    <property type="entry name" value="Vaccinia Virus protein VP39"/>
    <property type="match status" value="1"/>
</dbReference>
<evidence type="ECO:0000256" key="4">
    <source>
        <dbReference type="ARBA" id="ARBA00022691"/>
    </source>
</evidence>
<organism evidence="9 10">
    <name type="scientific">Ruminococcus bicirculans</name>
    <name type="common">ex Wegman et al. 2014</name>
    <dbReference type="NCBI Taxonomy" id="1160721"/>
    <lineage>
        <taxon>Bacteria</taxon>
        <taxon>Bacillati</taxon>
        <taxon>Bacillota</taxon>
        <taxon>Clostridia</taxon>
        <taxon>Eubacteriales</taxon>
        <taxon>Oscillospiraceae</taxon>
        <taxon>Ruminococcus</taxon>
    </lineage>
</organism>
<comment type="catalytic activity">
    <reaction evidence="6">
        <text>a 2'-deoxyadenosine in DNA + S-adenosyl-L-methionine = an N(6)-methyl-2'-deoxyadenosine in DNA + S-adenosyl-L-homocysteine + H(+)</text>
        <dbReference type="Rhea" id="RHEA:15197"/>
        <dbReference type="Rhea" id="RHEA-COMP:12418"/>
        <dbReference type="Rhea" id="RHEA-COMP:12419"/>
        <dbReference type="ChEBI" id="CHEBI:15378"/>
        <dbReference type="ChEBI" id="CHEBI:57856"/>
        <dbReference type="ChEBI" id="CHEBI:59789"/>
        <dbReference type="ChEBI" id="CHEBI:90615"/>
        <dbReference type="ChEBI" id="CHEBI:90616"/>
        <dbReference type="EC" id="2.1.1.72"/>
    </reaction>
</comment>
<dbReference type="PANTHER" id="PTHR42933">
    <property type="entry name" value="SLR6095 PROTEIN"/>
    <property type="match status" value="1"/>
</dbReference>
<name>A0AAW6ECG7_9FIRM</name>
<dbReference type="Pfam" id="PF12161">
    <property type="entry name" value="HsdM_N"/>
    <property type="match status" value="1"/>
</dbReference>
<dbReference type="InterPro" id="IPR051537">
    <property type="entry name" value="DNA_Adenine_Mtase"/>
</dbReference>
<feature type="domain" description="DNA methylase adenine-specific" evidence="7">
    <location>
        <begin position="164"/>
        <end position="478"/>
    </location>
</feature>
<dbReference type="PANTHER" id="PTHR42933:SF3">
    <property type="entry name" value="TYPE I RESTRICTION ENZYME MJAVIII METHYLASE SUBUNIT"/>
    <property type="match status" value="1"/>
</dbReference>
<evidence type="ECO:0000256" key="5">
    <source>
        <dbReference type="ARBA" id="ARBA00022747"/>
    </source>
</evidence>
<keyword evidence="5" id="KW-0680">Restriction system</keyword>
<feature type="domain" description="N6 adenine-specific DNA methyltransferase N-terminal" evidence="8">
    <location>
        <begin position="22"/>
        <end position="149"/>
    </location>
</feature>
<dbReference type="PRINTS" id="PR00507">
    <property type="entry name" value="N12N6MTFRASE"/>
</dbReference>
<evidence type="ECO:0000256" key="1">
    <source>
        <dbReference type="ARBA" id="ARBA00011900"/>
    </source>
</evidence>
<dbReference type="InterPro" id="IPR003356">
    <property type="entry name" value="DNA_methylase_A-5"/>
</dbReference>
<keyword evidence="3" id="KW-0808">Transferase</keyword>
<protein>
    <recommendedName>
        <fullName evidence="1">site-specific DNA-methyltransferase (adenine-specific)</fullName>
        <ecNumber evidence="1">2.1.1.72</ecNumber>
    </recommendedName>
</protein>
<dbReference type="Proteomes" id="UP001211015">
    <property type="component" value="Unassembled WGS sequence"/>
</dbReference>
<dbReference type="EMBL" id="JAQMLV010000020">
    <property type="protein sequence ID" value="MDB8745831.1"/>
    <property type="molecule type" value="Genomic_DNA"/>
</dbReference>
<evidence type="ECO:0000313" key="9">
    <source>
        <dbReference type="EMBL" id="MDB8745831.1"/>
    </source>
</evidence>
<dbReference type="GO" id="GO:0009007">
    <property type="term" value="F:site-specific DNA-methyltransferase (adenine-specific) activity"/>
    <property type="evidence" value="ECO:0007669"/>
    <property type="project" value="UniProtKB-EC"/>
</dbReference>
<dbReference type="GO" id="GO:0003677">
    <property type="term" value="F:DNA binding"/>
    <property type="evidence" value="ECO:0007669"/>
    <property type="project" value="InterPro"/>
</dbReference>
<dbReference type="GO" id="GO:0009307">
    <property type="term" value="P:DNA restriction-modification system"/>
    <property type="evidence" value="ECO:0007669"/>
    <property type="project" value="UniProtKB-KW"/>
</dbReference>
<dbReference type="InterPro" id="IPR022749">
    <property type="entry name" value="D12N6_MeTrfase_N"/>
</dbReference>
<sequence>MSEHKIDVMWDDAPVDVSTEVNFIWSIANKLRGTYQSDKYKDVIIPMVIIRRFECALEATKQAVVEQYKKNPAYPAKAMCRVSGYQFFNTSEYTLAELVNDPDHLAANFRNYIEGFSANVQDIIKSLDFDKQIDKMDKNNRLLSVVKAFSELDLDPKTIDNVKMGYIFEDLIRRFSENAEAGDHYTGRDIIKLMVNILLAEGCDDIFDDHKEITILDQAAGTGGMLSTSYNFIHRYNPTANVRLFGQEINPESYAMCVAEMLIKGQNAENIRMQDTMKADCFPDRQMRFVIENPPFGTPWGGKDAAEGVEQAVKEENQKGFDGRFGAGLPGSGDMQLLFIQSAVNKMDNALGRAAIIENGSPLFSGGTSSGESQIRRWLLENDLMEAIIALPVDLFYNTGIATYIWVLSKNKREERRGKIQLIDAGSIFHKLRKALGNKKNEISPEDRSAITKLYADFAENELCKIYPNTEFIYREYTVMQPLQRSYAVTEERIHAMLSKGSLSSLYDPAKVAELENSEDELTGKELKKLENYKNNAPVYEAIIELLRCADDDKVYLSPAEFMPVLTKILSTATTDKKLLDKIADGLSVMDKSAEIQRDKKGNIIYDKETKDTEIVKFDESIEDYMAREVLPHVPDAQWFFEEDLSKKSPIVKTGAEIPFTRYFYKYQQPKPSEELEQRFLELEKSVSERIARLFG</sequence>
<evidence type="ECO:0000256" key="2">
    <source>
        <dbReference type="ARBA" id="ARBA00022603"/>
    </source>
</evidence>
<dbReference type="AlphaFoldDB" id="A0AAW6ECG7"/>
<dbReference type="Pfam" id="PF02384">
    <property type="entry name" value="N6_Mtase"/>
    <property type="match status" value="1"/>
</dbReference>
<accession>A0AAW6ECG7</accession>
<evidence type="ECO:0000259" key="8">
    <source>
        <dbReference type="Pfam" id="PF12161"/>
    </source>
</evidence>
<dbReference type="SUPFAM" id="SSF53335">
    <property type="entry name" value="S-adenosyl-L-methionine-dependent methyltransferases"/>
    <property type="match status" value="1"/>
</dbReference>
<proteinExistence type="predicted"/>
<evidence type="ECO:0000313" key="10">
    <source>
        <dbReference type="Proteomes" id="UP001211015"/>
    </source>
</evidence>
<dbReference type="EC" id="2.1.1.72" evidence="1"/>
<dbReference type="GO" id="GO:0032259">
    <property type="term" value="P:methylation"/>
    <property type="evidence" value="ECO:0007669"/>
    <property type="project" value="UniProtKB-KW"/>
</dbReference>
<reference evidence="9" key="1">
    <citation type="submission" date="2023-01" db="EMBL/GenBank/DDBJ databases">
        <title>Human gut microbiome strain richness.</title>
        <authorList>
            <person name="Chen-Liaw A."/>
        </authorList>
    </citation>
    <scope>NUCLEOTIDE SEQUENCE</scope>
    <source>
        <strain evidence="9">1001275st1_F4_1001275B_160808</strain>
    </source>
</reference>
<keyword evidence="4" id="KW-0949">S-adenosyl-L-methionine</keyword>
<keyword evidence="2 9" id="KW-0489">Methyltransferase</keyword>
<evidence type="ECO:0000256" key="6">
    <source>
        <dbReference type="ARBA" id="ARBA00047942"/>
    </source>
</evidence>
<evidence type="ECO:0000259" key="7">
    <source>
        <dbReference type="Pfam" id="PF02384"/>
    </source>
</evidence>